<keyword evidence="5" id="KW-0521">NADP</keyword>
<comment type="similarity">
    <text evidence="2 8">Belongs to the FMO family.</text>
</comment>
<sequence>MKKLCVIGAGAAGLAAAKNGLKLNCDVTVFEQSNAVGGTWVYTDEIGKDKYGLDVHSSMYKGLHTNLPKEIMSFPDFPIPYQEKSYILAEDMLAYLNLYADNFKLKEKIKFEHHVVRVRPLIDDTWEVLVRDLKIEKYLIYNFDLIFICNGHYHTPIIPFYEGKNFFKGKILHSHDYRCPDPFENETVLIIGAGPSGMDLANEISKKATRVTLSHHLPEPPKTQFKTNVDLKPDVVKLTEDGAAFADGTLNTFSVVFYCTGYKYTFPFLSFDSGITCDDNFVRPLYKHCININRPTLAFIGLPFYVCATQMFDLQARFCLTFMTDKKKIPSKTEMIEDSEKEMNKRWSKGFKKHQAHLMGCDQGKYYEDLSKTAEIEPLKPVIAKLHNFSSLRFLDDLTNFRQDIFRIIDDETFIKVQ</sequence>
<evidence type="ECO:0000313" key="9">
    <source>
        <dbReference type="EMBL" id="KAG5680259.1"/>
    </source>
</evidence>
<protein>
    <recommendedName>
        <fullName evidence="8">Flavin-containing monooxygenase</fullName>
        <ecNumber evidence="8">1.-.-.-</ecNumber>
    </recommendedName>
</protein>
<dbReference type="AlphaFoldDB" id="A0A9J6CEQ3"/>
<evidence type="ECO:0000256" key="5">
    <source>
        <dbReference type="ARBA" id="ARBA00022857"/>
    </source>
</evidence>
<evidence type="ECO:0000256" key="2">
    <source>
        <dbReference type="ARBA" id="ARBA00009183"/>
    </source>
</evidence>
<accession>A0A9J6CEQ3</accession>
<dbReference type="Pfam" id="PF00743">
    <property type="entry name" value="FMO-like"/>
    <property type="match status" value="2"/>
</dbReference>
<organism evidence="9 10">
    <name type="scientific">Polypedilum vanderplanki</name>
    <name type="common">Sleeping chironomid midge</name>
    <dbReference type="NCBI Taxonomy" id="319348"/>
    <lineage>
        <taxon>Eukaryota</taxon>
        <taxon>Metazoa</taxon>
        <taxon>Ecdysozoa</taxon>
        <taxon>Arthropoda</taxon>
        <taxon>Hexapoda</taxon>
        <taxon>Insecta</taxon>
        <taxon>Pterygota</taxon>
        <taxon>Neoptera</taxon>
        <taxon>Endopterygota</taxon>
        <taxon>Diptera</taxon>
        <taxon>Nematocera</taxon>
        <taxon>Chironomoidea</taxon>
        <taxon>Chironomidae</taxon>
        <taxon>Chironominae</taxon>
        <taxon>Polypedilum</taxon>
        <taxon>Polypedilum</taxon>
    </lineage>
</organism>
<keyword evidence="3 8" id="KW-0285">Flavoprotein</keyword>
<dbReference type="GO" id="GO:0050661">
    <property type="term" value="F:NADP binding"/>
    <property type="evidence" value="ECO:0007669"/>
    <property type="project" value="InterPro"/>
</dbReference>
<evidence type="ECO:0000256" key="4">
    <source>
        <dbReference type="ARBA" id="ARBA00022827"/>
    </source>
</evidence>
<dbReference type="InterPro" id="IPR000960">
    <property type="entry name" value="Flavin_mOase"/>
</dbReference>
<dbReference type="FunFam" id="3.50.50.60:FF:000138">
    <property type="entry name" value="Flavin-containing monooxygenase"/>
    <property type="match status" value="1"/>
</dbReference>
<comment type="caution">
    <text evidence="9">The sequence shown here is derived from an EMBL/GenBank/DDBJ whole genome shotgun (WGS) entry which is preliminary data.</text>
</comment>
<dbReference type="GO" id="GO:0004499">
    <property type="term" value="F:N,N-dimethylaniline monooxygenase activity"/>
    <property type="evidence" value="ECO:0007669"/>
    <property type="project" value="InterPro"/>
</dbReference>
<dbReference type="InterPro" id="IPR036188">
    <property type="entry name" value="FAD/NAD-bd_sf"/>
</dbReference>
<gene>
    <name evidence="9" type="ORF">PVAND_009778</name>
</gene>
<dbReference type="InterPro" id="IPR020946">
    <property type="entry name" value="Flavin_mOase-like"/>
</dbReference>
<dbReference type="OrthoDB" id="66881at2759"/>
<keyword evidence="7 8" id="KW-0503">Monooxygenase</keyword>
<dbReference type="InterPro" id="IPR050346">
    <property type="entry name" value="FMO-like"/>
</dbReference>
<dbReference type="EMBL" id="JADBJN010000001">
    <property type="protein sequence ID" value="KAG5680259.1"/>
    <property type="molecule type" value="Genomic_DNA"/>
</dbReference>
<evidence type="ECO:0000313" key="10">
    <source>
        <dbReference type="Proteomes" id="UP001107558"/>
    </source>
</evidence>
<evidence type="ECO:0000256" key="1">
    <source>
        <dbReference type="ARBA" id="ARBA00001974"/>
    </source>
</evidence>
<dbReference type="Gene3D" id="3.50.50.60">
    <property type="entry name" value="FAD/NAD(P)-binding domain"/>
    <property type="match status" value="2"/>
</dbReference>
<dbReference type="Proteomes" id="UP001107558">
    <property type="component" value="Chromosome 1"/>
</dbReference>
<evidence type="ECO:0000256" key="6">
    <source>
        <dbReference type="ARBA" id="ARBA00023002"/>
    </source>
</evidence>
<dbReference type="PRINTS" id="PR00370">
    <property type="entry name" value="FMOXYGENASE"/>
</dbReference>
<dbReference type="GO" id="GO:0050660">
    <property type="term" value="F:flavin adenine dinucleotide binding"/>
    <property type="evidence" value="ECO:0007669"/>
    <property type="project" value="InterPro"/>
</dbReference>
<dbReference type="EC" id="1.-.-.-" evidence="8"/>
<dbReference type="PIRSF" id="PIRSF000332">
    <property type="entry name" value="FMO"/>
    <property type="match status" value="1"/>
</dbReference>
<keyword evidence="4 8" id="KW-0274">FAD</keyword>
<keyword evidence="6 8" id="KW-0560">Oxidoreductase</keyword>
<proteinExistence type="inferred from homology"/>
<name>A0A9J6CEQ3_POLVA</name>
<dbReference type="SUPFAM" id="SSF51905">
    <property type="entry name" value="FAD/NAD(P)-binding domain"/>
    <property type="match status" value="2"/>
</dbReference>
<evidence type="ECO:0000256" key="7">
    <source>
        <dbReference type="ARBA" id="ARBA00023033"/>
    </source>
</evidence>
<evidence type="ECO:0000256" key="3">
    <source>
        <dbReference type="ARBA" id="ARBA00022630"/>
    </source>
</evidence>
<reference evidence="9" key="1">
    <citation type="submission" date="2021-03" db="EMBL/GenBank/DDBJ databases">
        <title>Chromosome level genome of the anhydrobiotic midge Polypedilum vanderplanki.</title>
        <authorList>
            <person name="Yoshida Y."/>
            <person name="Kikawada T."/>
            <person name="Gusev O."/>
        </authorList>
    </citation>
    <scope>NUCLEOTIDE SEQUENCE</scope>
    <source>
        <strain evidence="9">NIAS01</strain>
        <tissue evidence="9">Whole body or cell culture</tissue>
    </source>
</reference>
<comment type="cofactor">
    <cofactor evidence="1 8">
        <name>FAD</name>
        <dbReference type="ChEBI" id="CHEBI:57692"/>
    </cofactor>
</comment>
<dbReference type="PANTHER" id="PTHR23023">
    <property type="entry name" value="DIMETHYLANILINE MONOOXYGENASE"/>
    <property type="match status" value="1"/>
</dbReference>
<keyword evidence="10" id="KW-1185">Reference proteome</keyword>
<evidence type="ECO:0000256" key="8">
    <source>
        <dbReference type="RuleBase" id="RU361177"/>
    </source>
</evidence>